<dbReference type="PATRIC" id="fig|1703772.3.peg.1083"/>
<keyword evidence="1" id="KW-1133">Transmembrane helix</keyword>
<comment type="caution">
    <text evidence="2">The sequence shown here is derived from an EMBL/GenBank/DDBJ whole genome shotgun (WGS) entry which is preliminary data.</text>
</comment>
<keyword evidence="1" id="KW-0812">Transmembrane</keyword>
<organism evidence="2 3">
    <name type="scientific">candidate division TA06 bacterium DG_78</name>
    <dbReference type="NCBI Taxonomy" id="1703772"/>
    <lineage>
        <taxon>Bacteria</taxon>
        <taxon>Bacteria division TA06</taxon>
    </lineage>
</organism>
<gene>
    <name evidence="2" type="ORF">AMJ52_09200</name>
</gene>
<accession>A0A0S7Y8W6</accession>
<dbReference type="AlphaFoldDB" id="A0A0S7Y8W6"/>
<evidence type="ECO:0000313" key="3">
    <source>
        <dbReference type="Proteomes" id="UP000051012"/>
    </source>
</evidence>
<dbReference type="Gene3D" id="2.160.20.10">
    <property type="entry name" value="Single-stranded right-handed beta-helix, Pectin lyase-like"/>
    <property type="match status" value="1"/>
</dbReference>
<evidence type="ECO:0000256" key="1">
    <source>
        <dbReference type="SAM" id="Phobius"/>
    </source>
</evidence>
<keyword evidence="1" id="KW-0472">Membrane</keyword>
<dbReference type="EMBL" id="LJNI01000147">
    <property type="protein sequence ID" value="KPJ70995.1"/>
    <property type="molecule type" value="Genomic_DNA"/>
</dbReference>
<sequence length="168" mass="18324">MIEKMSIPFFLRKNGDYSKKIFYLNIIFCLVLLTPADSTIIHVQDDYSTIQEGINAANYGDTVLVEEDIYFENLDFIGKNILVTSYFMVDADTNHIDSTIIDGSGSGNVVIFQSSEGLNSIIMGFTIQNGDATWGGGIRCIGSSPTITNCIVKDNTANWGAGIHSFGA</sequence>
<protein>
    <recommendedName>
        <fullName evidence="4">Right handed beta helix domain-containing protein</fullName>
    </recommendedName>
</protein>
<feature type="transmembrane region" description="Helical" evidence="1">
    <location>
        <begin position="21"/>
        <end position="41"/>
    </location>
</feature>
<dbReference type="InterPro" id="IPR011050">
    <property type="entry name" value="Pectin_lyase_fold/virulence"/>
</dbReference>
<dbReference type="Proteomes" id="UP000051012">
    <property type="component" value="Unassembled WGS sequence"/>
</dbReference>
<reference evidence="2 3" key="1">
    <citation type="journal article" date="2015" name="Microbiome">
        <title>Genomic resolution of linkages in carbon, nitrogen, and sulfur cycling among widespread estuary sediment bacteria.</title>
        <authorList>
            <person name="Baker B.J."/>
            <person name="Lazar C.S."/>
            <person name="Teske A.P."/>
            <person name="Dick G.J."/>
        </authorList>
    </citation>
    <scope>NUCLEOTIDE SEQUENCE [LARGE SCALE GENOMIC DNA]</scope>
    <source>
        <strain evidence="2">DG_78</strain>
    </source>
</reference>
<feature type="non-terminal residue" evidence="2">
    <location>
        <position position="168"/>
    </location>
</feature>
<dbReference type="SUPFAM" id="SSF51126">
    <property type="entry name" value="Pectin lyase-like"/>
    <property type="match status" value="1"/>
</dbReference>
<evidence type="ECO:0000313" key="2">
    <source>
        <dbReference type="EMBL" id="KPJ70995.1"/>
    </source>
</evidence>
<dbReference type="InterPro" id="IPR012334">
    <property type="entry name" value="Pectin_lyas_fold"/>
</dbReference>
<evidence type="ECO:0008006" key="4">
    <source>
        <dbReference type="Google" id="ProtNLM"/>
    </source>
</evidence>
<name>A0A0S7Y8W6_UNCT6</name>
<proteinExistence type="predicted"/>